<protein>
    <submittedName>
        <fullName evidence="1">Uncharacterized protein</fullName>
    </submittedName>
</protein>
<reference evidence="2" key="1">
    <citation type="submission" date="2013-01" db="EMBL/GenBank/DDBJ databases">
        <title>Draft Genome Sequence of a Mulberry Tree, Morus notabilis C.K. Schneid.</title>
        <authorList>
            <person name="He N."/>
            <person name="Zhao S."/>
        </authorList>
    </citation>
    <scope>NUCLEOTIDE SEQUENCE</scope>
</reference>
<evidence type="ECO:0000313" key="2">
    <source>
        <dbReference type="Proteomes" id="UP000030645"/>
    </source>
</evidence>
<evidence type="ECO:0000313" key="1">
    <source>
        <dbReference type="EMBL" id="EXC15868.1"/>
    </source>
</evidence>
<dbReference type="AlphaFoldDB" id="W9S7C6"/>
<dbReference type="EMBL" id="KE345783">
    <property type="protein sequence ID" value="EXC15868.1"/>
    <property type="molecule type" value="Genomic_DNA"/>
</dbReference>
<organism evidence="1 2">
    <name type="scientific">Morus notabilis</name>
    <dbReference type="NCBI Taxonomy" id="981085"/>
    <lineage>
        <taxon>Eukaryota</taxon>
        <taxon>Viridiplantae</taxon>
        <taxon>Streptophyta</taxon>
        <taxon>Embryophyta</taxon>
        <taxon>Tracheophyta</taxon>
        <taxon>Spermatophyta</taxon>
        <taxon>Magnoliopsida</taxon>
        <taxon>eudicotyledons</taxon>
        <taxon>Gunneridae</taxon>
        <taxon>Pentapetalae</taxon>
        <taxon>rosids</taxon>
        <taxon>fabids</taxon>
        <taxon>Rosales</taxon>
        <taxon>Moraceae</taxon>
        <taxon>Moreae</taxon>
        <taxon>Morus</taxon>
    </lineage>
</organism>
<gene>
    <name evidence="1" type="ORF">L484_003655</name>
</gene>
<sequence length="82" mass="8874">MWALEAGILRDISRAHCDAVCHTFRETRSYGCSIWELCGLCVVARDSRGSVLAAASIRVPGRFSPHVAECLAIREGAKLADA</sequence>
<dbReference type="Proteomes" id="UP000030645">
    <property type="component" value="Unassembled WGS sequence"/>
</dbReference>
<proteinExistence type="predicted"/>
<accession>W9S7C6</accession>
<name>W9S7C6_9ROSA</name>
<keyword evidence="2" id="KW-1185">Reference proteome</keyword>